<sequence>MLLGFKKQFTGPILDGTKIFTIREKRKIEPKIGEKLHMYSGLRTKHTELISKEHTLTGIQTVNMLVSKSINRLKVVIYVDDSCLTETQLKMFIQSDGFENIEEFSDFWLEGIFYNKYGYRSIVKNNFVMYHWTGFRF</sequence>
<protein>
    <recommendedName>
        <fullName evidence="3">ASCH domain-containing protein</fullName>
    </recommendedName>
</protein>
<organism evidence="1 2">
    <name type="scientific">Cyclobacterium marinum (strain ATCC 25205 / DSM 745 / LMG 13164 / NCIMB 1802)</name>
    <name type="common">Flectobacillus marinus</name>
    <dbReference type="NCBI Taxonomy" id="880070"/>
    <lineage>
        <taxon>Bacteria</taxon>
        <taxon>Pseudomonadati</taxon>
        <taxon>Bacteroidota</taxon>
        <taxon>Cytophagia</taxon>
        <taxon>Cytophagales</taxon>
        <taxon>Cyclobacteriaceae</taxon>
        <taxon>Cyclobacterium</taxon>
    </lineage>
</organism>
<dbReference type="KEGG" id="cmr:Cycma_0566"/>
<evidence type="ECO:0000313" key="1">
    <source>
        <dbReference type="EMBL" id="AEL24341.1"/>
    </source>
</evidence>
<dbReference type="STRING" id="880070.Cycma_0566"/>
<dbReference type="Proteomes" id="UP000001635">
    <property type="component" value="Chromosome"/>
</dbReference>
<dbReference type="RefSeq" id="WP_014018639.1">
    <property type="nucleotide sequence ID" value="NC_015914.1"/>
</dbReference>
<gene>
    <name evidence="1" type="ordered locus">Cycma_0566</name>
</gene>
<accession>G0IY08</accession>
<name>G0IY08_CYCMS</name>
<dbReference type="OrthoDB" id="883020at2"/>
<dbReference type="EMBL" id="CP002955">
    <property type="protein sequence ID" value="AEL24341.1"/>
    <property type="molecule type" value="Genomic_DNA"/>
</dbReference>
<dbReference type="eggNOG" id="ENOG5033I4C">
    <property type="taxonomic scope" value="Bacteria"/>
</dbReference>
<dbReference type="HOGENOM" id="CLU_1861882_0_0_10"/>
<keyword evidence="2" id="KW-1185">Reference proteome</keyword>
<evidence type="ECO:0000313" key="2">
    <source>
        <dbReference type="Proteomes" id="UP000001635"/>
    </source>
</evidence>
<proteinExistence type="predicted"/>
<dbReference type="AlphaFoldDB" id="G0IY08"/>
<evidence type="ECO:0008006" key="3">
    <source>
        <dbReference type="Google" id="ProtNLM"/>
    </source>
</evidence>
<reference evidence="2" key="1">
    <citation type="submission" date="2011-07" db="EMBL/GenBank/DDBJ databases">
        <title>The complete genome of Cyclobacterium marinum DSM 745.</title>
        <authorList>
            <person name="Lucas S."/>
            <person name="Han J."/>
            <person name="Lapidus A."/>
            <person name="Bruce D."/>
            <person name="Goodwin L."/>
            <person name="Pitluck S."/>
            <person name="Peters L."/>
            <person name="Kyrpides N."/>
            <person name="Mavromatis K."/>
            <person name="Ivanova N."/>
            <person name="Ovchinnikova G."/>
            <person name="Chertkov O."/>
            <person name="Detter J.C."/>
            <person name="Tapia R."/>
            <person name="Han C."/>
            <person name="Land M."/>
            <person name="Hauser L."/>
            <person name="Markowitz V."/>
            <person name="Cheng J.-F."/>
            <person name="Hugenholtz P."/>
            <person name="Woyke T."/>
            <person name="Wu D."/>
            <person name="Tindall B."/>
            <person name="Schuetze A."/>
            <person name="Brambilla E."/>
            <person name="Klenk H.-P."/>
            <person name="Eisen J.A."/>
        </authorList>
    </citation>
    <scope>NUCLEOTIDE SEQUENCE [LARGE SCALE GENOMIC DNA]</scope>
    <source>
        <strain evidence="2">ATCC 25205 / DSM 745 / LMG 13164 / NCIMB 1802</strain>
    </source>
</reference>